<dbReference type="InterPro" id="IPR010998">
    <property type="entry name" value="Integrase_recombinase_N"/>
</dbReference>
<evidence type="ECO:0000256" key="4">
    <source>
        <dbReference type="PROSITE-ProRule" id="PRU01248"/>
    </source>
</evidence>
<dbReference type="RefSeq" id="WP_149689187.1">
    <property type="nucleotide sequence ID" value="NZ_SDPQ02000002.1"/>
</dbReference>
<dbReference type="GO" id="GO:0003677">
    <property type="term" value="F:DNA binding"/>
    <property type="evidence" value="ECO:0007669"/>
    <property type="project" value="UniProtKB-UniRule"/>
</dbReference>
<evidence type="ECO:0000313" key="7">
    <source>
        <dbReference type="EMBL" id="KAA1397742.1"/>
    </source>
</evidence>
<gene>
    <name evidence="7" type="ORF">ESP70_010345</name>
</gene>
<dbReference type="EMBL" id="SDPQ02000002">
    <property type="protein sequence ID" value="KAA1397742.1"/>
    <property type="molecule type" value="Genomic_DNA"/>
</dbReference>
<dbReference type="PANTHER" id="PTHR30349">
    <property type="entry name" value="PHAGE INTEGRASE-RELATED"/>
    <property type="match status" value="1"/>
</dbReference>
<keyword evidence="3" id="KW-0233">DNA recombination</keyword>
<feature type="domain" description="Core-binding (CB)" evidence="6">
    <location>
        <begin position="92"/>
        <end position="169"/>
    </location>
</feature>
<evidence type="ECO:0000259" key="5">
    <source>
        <dbReference type="PROSITE" id="PS51898"/>
    </source>
</evidence>
<dbReference type="Gene3D" id="1.10.150.130">
    <property type="match status" value="1"/>
</dbReference>
<keyword evidence="8" id="KW-1185">Reference proteome</keyword>
<dbReference type="SUPFAM" id="SSF56349">
    <property type="entry name" value="DNA breaking-rejoining enzymes"/>
    <property type="match status" value="1"/>
</dbReference>
<dbReference type="PROSITE" id="PS51898">
    <property type="entry name" value="TYR_RECOMBINASE"/>
    <property type="match status" value="1"/>
</dbReference>
<dbReference type="PROSITE" id="PS51900">
    <property type="entry name" value="CB"/>
    <property type="match status" value="1"/>
</dbReference>
<comment type="caution">
    <text evidence="7">The sequence shown here is derived from an EMBL/GenBank/DDBJ whole genome shotgun (WGS) entry which is preliminary data.</text>
</comment>
<evidence type="ECO:0000313" key="8">
    <source>
        <dbReference type="Proteomes" id="UP000380867"/>
    </source>
</evidence>
<protein>
    <submittedName>
        <fullName evidence="7">Tyrosine-type recombinase/integrase</fullName>
    </submittedName>
</protein>
<keyword evidence="2 4" id="KW-0238">DNA-binding</keyword>
<name>A0A5M4FEN8_9ACTN</name>
<evidence type="ECO:0000259" key="6">
    <source>
        <dbReference type="PROSITE" id="PS51900"/>
    </source>
</evidence>
<dbReference type="OrthoDB" id="1822491at2"/>
<dbReference type="GO" id="GO:0015074">
    <property type="term" value="P:DNA integration"/>
    <property type="evidence" value="ECO:0007669"/>
    <property type="project" value="InterPro"/>
</dbReference>
<evidence type="ECO:0000256" key="1">
    <source>
        <dbReference type="ARBA" id="ARBA00008857"/>
    </source>
</evidence>
<dbReference type="InterPro" id="IPR011010">
    <property type="entry name" value="DNA_brk_join_enz"/>
</dbReference>
<dbReference type="PANTHER" id="PTHR30349:SF64">
    <property type="entry name" value="PROPHAGE INTEGRASE INTD-RELATED"/>
    <property type="match status" value="1"/>
</dbReference>
<dbReference type="InterPro" id="IPR050090">
    <property type="entry name" value="Tyrosine_recombinase_XerCD"/>
</dbReference>
<dbReference type="Pfam" id="PF26003">
    <property type="entry name" value="Integrase_N_phage"/>
    <property type="match status" value="1"/>
</dbReference>
<dbReference type="Gene3D" id="1.10.443.10">
    <property type="entry name" value="Intergrase catalytic core"/>
    <property type="match status" value="1"/>
</dbReference>
<evidence type="ECO:0000256" key="3">
    <source>
        <dbReference type="ARBA" id="ARBA00023172"/>
    </source>
</evidence>
<organism evidence="7 8">
    <name type="scientific">Aeromicrobium ginsengisoli</name>
    <dbReference type="NCBI Taxonomy" id="363867"/>
    <lineage>
        <taxon>Bacteria</taxon>
        <taxon>Bacillati</taxon>
        <taxon>Actinomycetota</taxon>
        <taxon>Actinomycetes</taxon>
        <taxon>Propionibacteriales</taxon>
        <taxon>Nocardioidaceae</taxon>
        <taxon>Aeromicrobium</taxon>
    </lineage>
</organism>
<dbReference type="InterPro" id="IPR002104">
    <property type="entry name" value="Integrase_catalytic"/>
</dbReference>
<dbReference type="InterPro" id="IPR013762">
    <property type="entry name" value="Integrase-like_cat_sf"/>
</dbReference>
<dbReference type="GO" id="GO:0006310">
    <property type="term" value="P:DNA recombination"/>
    <property type="evidence" value="ECO:0007669"/>
    <property type="project" value="UniProtKB-KW"/>
</dbReference>
<reference evidence="7" key="1">
    <citation type="submission" date="2019-09" db="EMBL/GenBank/DDBJ databases">
        <authorList>
            <person name="Li J."/>
        </authorList>
    </citation>
    <scope>NUCLEOTIDE SEQUENCE [LARGE SCALE GENOMIC DNA]</scope>
    <source>
        <strain evidence="7">JCM 14732</strain>
    </source>
</reference>
<dbReference type="Proteomes" id="UP000380867">
    <property type="component" value="Unassembled WGS sequence"/>
</dbReference>
<evidence type="ECO:0000256" key="2">
    <source>
        <dbReference type="ARBA" id="ARBA00023125"/>
    </source>
</evidence>
<proteinExistence type="inferred from homology"/>
<feature type="domain" description="Tyr recombinase" evidence="5">
    <location>
        <begin position="197"/>
        <end position="417"/>
    </location>
</feature>
<comment type="similarity">
    <text evidence="1">Belongs to the 'phage' integrase family.</text>
</comment>
<dbReference type="Pfam" id="PF00589">
    <property type="entry name" value="Phage_integrase"/>
    <property type="match status" value="1"/>
</dbReference>
<dbReference type="AlphaFoldDB" id="A0A5M4FEN8"/>
<sequence length="419" mass="47054">MARLTDKRKRDLRIALELWLRERGDAFGTIEQLPSGRLRARYTVDSGRFSAPTTYDNLTDARAWLEEQRKAVLGGYWVDPKRVESDARHASTSLNELFEMYMAEGDLKPRTRDLYTSQWRRLIEPTIGAKSVVTLTALDVAEWRNALPPAPRQREQANDLLRAVLNLAIEHGRIATNPAVTTRRKTAARRTHRRDPERTFRLTREQVAALADAMQPKYRFAVLLSAGTGVRIGELAALRRSDLTIIRDKEGRIVRARVRVERAVTQAKGEDGKLRTFEGTPKTDAGIRTIALPSRLHDELEAHLSAHALPGRDGLLFTRPSGDHLTLSAIYGEKPGLKRHGRGRKPTPTEGRGWWRARVVAGVPKARWHLLRHTAISEAVDAGARPADLLARFGHTDLSTSAIYQHSATEADDNLADRL</sequence>
<dbReference type="InterPro" id="IPR058717">
    <property type="entry name" value="Phage_L5_Integrase_N"/>
</dbReference>
<dbReference type="InterPro" id="IPR044068">
    <property type="entry name" value="CB"/>
</dbReference>
<accession>A0A5M4FEN8</accession>